<dbReference type="KEGG" id="pbas:SMSP2_02001"/>
<dbReference type="InterPro" id="IPR022765">
    <property type="entry name" value="Dna2/Cas4_DUF83"/>
</dbReference>
<protein>
    <submittedName>
        <fullName evidence="2">CRISPR-associated protein Cas4</fullName>
    </submittedName>
</protein>
<reference evidence="3" key="1">
    <citation type="submission" date="2017-02" db="EMBL/GenBank/DDBJ databases">
        <title>Comparative genomics and description of representatives of a novel lineage of planctomycetes thriving in anoxic sediments.</title>
        <authorList>
            <person name="Spring S."/>
            <person name="Bunk B."/>
            <person name="Sproer C."/>
        </authorList>
    </citation>
    <scope>NUCLEOTIDE SEQUENCE [LARGE SCALE GENOMIC DNA]</scope>
    <source>
        <strain evidence="3">SM-Chi-D1</strain>
    </source>
</reference>
<dbReference type="Gene3D" id="3.90.320.10">
    <property type="match status" value="1"/>
</dbReference>
<evidence type="ECO:0000313" key="2">
    <source>
        <dbReference type="EMBL" id="AQQ71624.1"/>
    </source>
</evidence>
<evidence type="ECO:0000259" key="1">
    <source>
        <dbReference type="Pfam" id="PF01930"/>
    </source>
</evidence>
<dbReference type="EMBL" id="CP019646">
    <property type="protein sequence ID" value="AQQ71624.1"/>
    <property type="molecule type" value="Genomic_DNA"/>
</dbReference>
<feature type="domain" description="DUF83" evidence="1">
    <location>
        <begin position="8"/>
        <end position="180"/>
    </location>
</feature>
<dbReference type="Proteomes" id="UP000188181">
    <property type="component" value="Chromosome"/>
</dbReference>
<sequence>METYILISQLNDFIFCPKSIYFHQLYGGYSTRLYHDTPQIEGKAAHKAIDIAGYSTKKSILQGLEVYSQQYGVCGKIDLFDTELGLLTERKKHISTIYDGYVYQLYAQYWALIEMGHDVRKLRFYSSDTNRVYPIDLPADNPQMQTKFEMIIEDIRTCDIEEYRQTNVKKCRNCIYEPLCDVSLC</sequence>
<dbReference type="NCBIfam" id="TIGR04328">
    <property type="entry name" value="cas4_PREFRAN"/>
    <property type="match status" value="1"/>
</dbReference>
<evidence type="ECO:0000313" key="3">
    <source>
        <dbReference type="Proteomes" id="UP000188181"/>
    </source>
</evidence>
<dbReference type="Pfam" id="PF01930">
    <property type="entry name" value="Cas_Cas4"/>
    <property type="match status" value="1"/>
</dbReference>
<dbReference type="AlphaFoldDB" id="A0A1Q2MG44"/>
<keyword evidence="3" id="KW-1185">Reference proteome</keyword>
<accession>A0A1Q2MG44</accession>
<organism evidence="2 3">
    <name type="scientific">Limihaloglobus sulfuriphilus</name>
    <dbReference type="NCBI Taxonomy" id="1851148"/>
    <lineage>
        <taxon>Bacteria</taxon>
        <taxon>Pseudomonadati</taxon>
        <taxon>Planctomycetota</taxon>
        <taxon>Phycisphaerae</taxon>
        <taxon>Sedimentisphaerales</taxon>
        <taxon>Sedimentisphaeraceae</taxon>
        <taxon>Limihaloglobus</taxon>
    </lineage>
</organism>
<dbReference type="STRING" id="1851148.SMSP2_02001"/>
<proteinExistence type="predicted"/>
<dbReference type="InterPro" id="IPR027616">
    <property type="entry name" value="Cas4_PREFRAN"/>
</dbReference>
<dbReference type="InterPro" id="IPR011604">
    <property type="entry name" value="PDDEXK-like_dom_sf"/>
</dbReference>
<gene>
    <name evidence="2" type="ORF">SMSP2_02001</name>
</gene>
<dbReference type="OrthoDB" id="9781776at2"/>
<dbReference type="RefSeq" id="WP_146683787.1">
    <property type="nucleotide sequence ID" value="NZ_CP019646.1"/>
</dbReference>
<name>A0A1Q2MG44_9BACT</name>